<dbReference type="Proteomes" id="UP001056383">
    <property type="component" value="Chromosome"/>
</dbReference>
<protein>
    <submittedName>
        <fullName evidence="6">ATP-grasp domain-containing protein</fullName>
    </submittedName>
</protein>
<evidence type="ECO:0000259" key="5">
    <source>
        <dbReference type="PROSITE" id="PS50975"/>
    </source>
</evidence>
<dbReference type="PROSITE" id="PS50975">
    <property type="entry name" value="ATP_GRASP"/>
    <property type="match status" value="1"/>
</dbReference>
<name>A0ABY4TMP3_9ACTN</name>
<reference evidence="6" key="1">
    <citation type="submission" date="2022-04" db="EMBL/GenBank/DDBJ databases">
        <title>Systematic whole-genome sequencing reveals an unexpected diversity among actinomycetoma pathogens and provides insights into their antibacterial susceptibilities.</title>
        <authorList>
            <person name="Watson A.K."/>
            <person name="Kepplinger B."/>
            <person name="Bakhiet S.M."/>
            <person name="Mhmoud N.A."/>
            <person name="Chapman J."/>
            <person name="Allenby N."/>
            <person name="Mickiewicz K."/>
            <person name="Goodfellow M."/>
            <person name="Fahal A.H."/>
            <person name="Errington J."/>
        </authorList>
    </citation>
    <scope>NUCLEOTIDE SEQUENCE</scope>
    <source>
        <strain evidence="6">SD 504</strain>
    </source>
</reference>
<dbReference type="InterPro" id="IPR011761">
    <property type="entry name" value="ATP-grasp"/>
</dbReference>
<evidence type="ECO:0000256" key="4">
    <source>
        <dbReference type="PROSITE-ProRule" id="PRU00409"/>
    </source>
</evidence>
<keyword evidence="1" id="KW-0436">Ligase</keyword>
<evidence type="ECO:0000256" key="3">
    <source>
        <dbReference type="ARBA" id="ARBA00022840"/>
    </source>
</evidence>
<evidence type="ECO:0000256" key="1">
    <source>
        <dbReference type="ARBA" id="ARBA00022598"/>
    </source>
</evidence>
<evidence type="ECO:0000256" key="2">
    <source>
        <dbReference type="ARBA" id="ARBA00022741"/>
    </source>
</evidence>
<dbReference type="PANTHER" id="PTHR43585">
    <property type="entry name" value="FUMIPYRROLE BIOSYNTHESIS PROTEIN C"/>
    <property type="match status" value="1"/>
</dbReference>
<dbReference type="SUPFAM" id="SSF56059">
    <property type="entry name" value="Glutathione synthetase ATP-binding domain-like"/>
    <property type="match status" value="1"/>
</dbReference>
<keyword evidence="3 4" id="KW-0067">ATP-binding</keyword>
<dbReference type="PANTHER" id="PTHR43585:SF2">
    <property type="entry name" value="ATP-GRASP ENZYME FSQD"/>
    <property type="match status" value="1"/>
</dbReference>
<feature type="domain" description="ATP-grasp" evidence="5">
    <location>
        <begin position="111"/>
        <end position="308"/>
    </location>
</feature>
<keyword evidence="7" id="KW-1185">Reference proteome</keyword>
<dbReference type="InterPro" id="IPR052032">
    <property type="entry name" value="ATP-dep_AA_Ligase"/>
</dbReference>
<evidence type="ECO:0000313" key="6">
    <source>
        <dbReference type="EMBL" id="URN18235.1"/>
    </source>
</evidence>
<accession>A0ABY4TMP3</accession>
<organism evidence="6 7">
    <name type="scientific">Streptomyces sudanensis</name>
    <dbReference type="NCBI Taxonomy" id="436397"/>
    <lineage>
        <taxon>Bacteria</taxon>
        <taxon>Bacillati</taxon>
        <taxon>Actinomycetota</taxon>
        <taxon>Actinomycetes</taxon>
        <taxon>Kitasatosporales</taxon>
        <taxon>Streptomycetaceae</taxon>
        <taxon>Streptomyces</taxon>
    </lineage>
</organism>
<dbReference type="Gene3D" id="3.30.470.20">
    <property type="entry name" value="ATP-grasp fold, B domain"/>
    <property type="match status" value="1"/>
</dbReference>
<dbReference type="EMBL" id="CP095474">
    <property type="protein sequence ID" value="URN18235.1"/>
    <property type="molecule type" value="Genomic_DNA"/>
</dbReference>
<keyword evidence="2 4" id="KW-0547">Nucleotide-binding</keyword>
<gene>
    <name evidence="6" type="ORF">MW084_22395</name>
</gene>
<evidence type="ECO:0000313" key="7">
    <source>
        <dbReference type="Proteomes" id="UP001056383"/>
    </source>
</evidence>
<dbReference type="RefSeq" id="WP_106428039.1">
    <property type="nucleotide sequence ID" value="NZ_CP095474.1"/>
</dbReference>
<sequence length="407" mass="43797">MLVIGWKQLVEEALEALGVPHTTVVEMHKYPKARETRRQEATFLPCGDTSDVEAVLGALARADARLDDVSMVWGTDEFNIVSAAAVAAVLGRPSRFDPATALLFRDKFLQKRAVRQAGIRVARTAVLSCLDDLASGAAAEVGFPAVLKPMAGAGTMLTQRVDTVEELREALAEVLGDSPRSGPFLLEEYVDGSEMHVDGVLFDGEITTYGVSRYFTNNLHVRSGGINGAYMLDPGRFPAVYAEVGALTAHALRTLGLTRGVFHMEVFETPDGYCFSECAARHGGNGVFQSFRYKFGLDLLAEHVKSLVGMAPGTPAASPRAYGRTLLRAPHGRVTAAPAEEELLARPGVLEGAVDLRIGAETPDMTRNSFARAGSAIIAADDEEALRVRIDDIREWFHAAVTVEPTA</sequence>
<dbReference type="Pfam" id="PF13535">
    <property type="entry name" value="ATP-grasp_4"/>
    <property type="match status" value="1"/>
</dbReference>
<proteinExistence type="predicted"/>